<evidence type="ECO:0000313" key="2">
    <source>
        <dbReference type="EMBL" id="TPG38158.1"/>
    </source>
</evidence>
<evidence type="ECO:0000313" key="3">
    <source>
        <dbReference type="Proteomes" id="UP000319700"/>
    </source>
</evidence>
<reference evidence="2 3" key="1">
    <citation type="journal article" date="2019" name="Environ. Microbiol.">
        <title>Species interactions and distinct microbial communities in high Arctic permafrost affected cryosols are associated with the CH4 and CO2 gas fluxes.</title>
        <authorList>
            <person name="Altshuler I."/>
            <person name="Hamel J."/>
            <person name="Turney S."/>
            <person name="Magnuson E."/>
            <person name="Levesque R."/>
            <person name="Greer C."/>
            <person name="Whyte L.G."/>
        </authorList>
    </citation>
    <scope>NUCLEOTIDE SEQUENCE [LARGE SCALE GENOMIC DNA]</scope>
    <source>
        <strain evidence="2 3">42</strain>
    </source>
</reference>
<feature type="signal peptide" evidence="1">
    <location>
        <begin position="1"/>
        <end position="21"/>
    </location>
</feature>
<keyword evidence="1" id="KW-0732">Signal</keyword>
<protein>
    <recommendedName>
        <fullName evidence="4">YD repeat-containing protein</fullName>
    </recommendedName>
</protein>
<gene>
    <name evidence="2" type="ORF">EAH81_17145</name>
</gene>
<evidence type="ECO:0008006" key="4">
    <source>
        <dbReference type="Google" id="ProtNLM"/>
    </source>
</evidence>
<dbReference type="OrthoDB" id="1444189at2"/>
<evidence type="ECO:0000256" key="1">
    <source>
        <dbReference type="SAM" id="SignalP"/>
    </source>
</evidence>
<dbReference type="AlphaFoldDB" id="A0A502EKD1"/>
<proteinExistence type="predicted"/>
<name>A0A502EKD1_9FLAO</name>
<dbReference type="PROSITE" id="PS51257">
    <property type="entry name" value="PROKAR_LIPOPROTEIN"/>
    <property type="match status" value="1"/>
</dbReference>
<organism evidence="2 3">
    <name type="scientific">Flavobacterium pectinovorum</name>
    <dbReference type="NCBI Taxonomy" id="29533"/>
    <lineage>
        <taxon>Bacteria</taxon>
        <taxon>Pseudomonadati</taxon>
        <taxon>Bacteroidota</taxon>
        <taxon>Flavobacteriia</taxon>
        <taxon>Flavobacteriales</taxon>
        <taxon>Flavobacteriaceae</taxon>
        <taxon>Flavobacterium</taxon>
    </lineage>
</organism>
<sequence>MKKILCLFGALSMVLMSSCSSDDSSSDASDSILLKKVVLTGTDGKSTVNYKYNGNKLVSVIDDSGEVNMYYTYTGDLITKIEFKFPTGEIEQTNSFTYSADGKLATFVRVEKENDELRGYKEVYTYNANGTISVKSYGGDDKTQTEEGGTSTITFVSGDVSEITSTNSPNHKYVYDAKNNAAKNVLGLDKISFVDGEGTGVFHNEVSDTSGATVWSTYSYTYNSAGYPEKSVDNVEGLKYTSEYFY</sequence>
<dbReference type="RefSeq" id="WP_140509247.1">
    <property type="nucleotide sequence ID" value="NZ_RCZH01000011.1"/>
</dbReference>
<keyword evidence="3" id="KW-1185">Reference proteome</keyword>
<dbReference type="Proteomes" id="UP000319700">
    <property type="component" value="Unassembled WGS sequence"/>
</dbReference>
<comment type="caution">
    <text evidence="2">The sequence shown here is derived from an EMBL/GenBank/DDBJ whole genome shotgun (WGS) entry which is preliminary data.</text>
</comment>
<accession>A0A502EKD1</accession>
<dbReference type="EMBL" id="RCZH01000011">
    <property type="protein sequence ID" value="TPG38158.1"/>
    <property type="molecule type" value="Genomic_DNA"/>
</dbReference>
<feature type="chain" id="PRO_5021445134" description="YD repeat-containing protein" evidence="1">
    <location>
        <begin position="22"/>
        <end position="246"/>
    </location>
</feature>